<protein>
    <submittedName>
        <fullName evidence="2">Uncharacterized protein</fullName>
    </submittedName>
</protein>
<evidence type="ECO:0000256" key="1">
    <source>
        <dbReference type="SAM" id="Phobius"/>
    </source>
</evidence>
<feature type="transmembrane region" description="Helical" evidence="1">
    <location>
        <begin position="12"/>
        <end position="29"/>
    </location>
</feature>
<dbReference type="AlphaFoldDB" id="A0A822YAG0"/>
<sequence length="35" mass="3869">MFDSKCGLISRVPLRGFFMLVLAIGNTPLNATRND</sequence>
<dbReference type="Proteomes" id="UP000607653">
    <property type="component" value="Unassembled WGS sequence"/>
</dbReference>
<gene>
    <name evidence="2" type="ORF">HUJ06_029999</name>
</gene>
<keyword evidence="3" id="KW-1185">Reference proteome</keyword>
<comment type="caution">
    <text evidence="2">The sequence shown here is derived from an EMBL/GenBank/DDBJ whole genome shotgun (WGS) entry which is preliminary data.</text>
</comment>
<keyword evidence="1" id="KW-1133">Transmembrane helix</keyword>
<keyword evidence="1" id="KW-0812">Transmembrane</keyword>
<evidence type="ECO:0000313" key="3">
    <source>
        <dbReference type="Proteomes" id="UP000607653"/>
    </source>
</evidence>
<keyword evidence="1" id="KW-0472">Membrane</keyword>
<organism evidence="2 3">
    <name type="scientific">Nelumbo nucifera</name>
    <name type="common">Sacred lotus</name>
    <dbReference type="NCBI Taxonomy" id="4432"/>
    <lineage>
        <taxon>Eukaryota</taxon>
        <taxon>Viridiplantae</taxon>
        <taxon>Streptophyta</taxon>
        <taxon>Embryophyta</taxon>
        <taxon>Tracheophyta</taxon>
        <taxon>Spermatophyta</taxon>
        <taxon>Magnoliopsida</taxon>
        <taxon>Proteales</taxon>
        <taxon>Nelumbonaceae</taxon>
        <taxon>Nelumbo</taxon>
    </lineage>
</organism>
<proteinExistence type="predicted"/>
<name>A0A822YAG0_NELNU</name>
<evidence type="ECO:0000313" key="2">
    <source>
        <dbReference type="EMBL" id="DAD28531.1"/>
    </source>
</evidence>
<accession>A0A822YAG0</accession>
<dbReference type="EMBL" id="DUZY01000002">
    <property type="protein sequence ID" value="DAD28531.1"/>
    <property type="molecule type" value="Genomic_DNA"/>
</dbReference>
<reference evidence="2 3" key="1">
    <citation type="journal article" date="2020" name="Mol. Biol. Evol.">
        <title>Distinct Expression and Methylation Patterns for Genes with Different Fates following a Single Whole-Genome Duplication in Flowering Plants.</title>
        <authorList>
            <person name="Shi T."/>
            <person name="Rahmani R.S."/>
            <person name="Gugger P.F."/>
            <person name="Wang M."/>
            <person name="Li H."/>
            <person name="Zhang Y."/>
            <person name="Li Z."/>
            <person name="Wang Q."/>
            <person name="Van de Peer Y."/>
            <person name="Marchal K."/>
            <person name="Chen J."/>
        </authorList>
    </citation>
    <scope>NUCLEOTIDE SEQUENCE [LARGE SCALE GENOMIC DNA]</scope>
    <source>
        <tissue evidence="2">Leaf</tissue>
    </source>
</reference>